<reference evidence="2 3" key="1">
    <citation type="submission" date="2018-02" db="EMBL/GenBank/DDBJ databases">
        <title>Complete genome of Nitrosopumilus ureaphilus PS0.</title>
        <authorList>
            <person name="Qin W."/>
            <person name="Zheng Y."/>
            <person name="Stahl D.A."/>
        </authorList>
    </citation>
    <scope>NUCLEOTIDE SEQUENCE [LARGE SCALE GENOMIC DNA]</scope>
    <source>
        <strain evidence="2 3">PS0</strain>
    </source>
</reference>
<evidence type="ECO:0000256" key="1">
    <source>
        <dbReference type="SAM" id="MobiDB-lite"/>
    </source>
</evidence>
<dbReference type="InterPro" id="IPR024079">
    <property type="entry name" value="MetalloPept_cat_dom_sf"/>
</dbReference>
<dbReference type="Gene3D" id="3.40.390.10">
    <property type="entry name" value="Collagenase (Catalytic Domain)"/>
    <property type="match status" value="1"/>
</dbReference>
<sequence>MDYRAILAIWIIAILSTSTVSSAYGHVYLEAKLAINVMPGNGQTDEQINDMVKEINDILAQCGNISLTPVINRPDSFPDGFNHDADNEIISDGTTNREMVDAANPEIEHGGYKIFLAHSVIGSGGGESNGFTDVGKEISIIREQDGINGDGRTWAHEIGHGLGLSHRDPDSSDPNNLMYPDRERPDGTPTGTSLTEDQCETIRQNFLNLSPIVELTIDQMGLVPPPTTALATVLVSAEPVDPTTGETASGFGYVDAFATKFLFVETENRNELSSKIFLNGFLPRDEEVSARYSVYFDNDNNEETGMLINDHAGVDKIVQIDVDGIYPFDEETGTVSGTLMDTITEETKDLLHAEVFTHVRLDVSEEGIPQDDSIVFDVSLDDFGKLSDVMIVSMNLLTTDAVQTVEPFEVMTKADRPQTESNLLKVTPFTTVTLSGSGFAPDDSVTMYWNNNFNKVVTKETTDTNGMFESELRISETNTGNFLLDIIDGNHNIDIVVYTVIDKPRKQHLQNIPLAEIECRQDLDLVSSPSDKPACVISQTAKVLKQRGWTII</sequence>
<evidence type="ECO:0000313" key="3">
    <source>
        <dbReference type="Proteomes" id="UP000509478"/>
    </source>
</evidence>
<dbReference type="GeneID" id="56068224"/>
<name>A0A7D5M8L1_9ARCH</name>
<dbReference type="SUPFAM" id="SSF55486">
    <property type="entry name" value="Metalloproteases ('zincins'), catalytic domain"/>
    <property type="match status" value="1"/>
</dbReference>
<feature type="region of interest" description="Disordered" evidence="1">
    <location>
        <begin position="160"/>
        <end position="195"/>
    </location>
</feature>
<dbReference type="AlphaFoldDB" id="A0A7D5M8L1"/>
<protein>
    <submittedName>
        <fullName evidence="2">Uncharacterized protein</fullName>
    </submittedName>
</protein>
<accession>A0A7D5M8L1</accession>
<dbReference type="RefSeq" id="WP_179371055.1">
    <property type="nucleotide sequence ID" value="NZ_CP026995.1"/>
</dbReference>
<proteinExistence type="predicted"/>
<organism evidence="2 3">
    <name type="scientific">Nitrosopumilus ureiphilus</name>
    <dbReference type="NCBI Taxonomy" id="1470067"/>
    <lineage>
        <taxon>Archaea</taxon>
        <taxon>Nitrososphaerota</taxon>
        <taxon>Nitrososphaeria</taxon>
        <taxon>Nitrosopumilales</taxon>
        <taxon>Nitrosopumilaceae</taxon>
        <taxon>Nitrosopumilus</taxon>
    </lineage>
</organism>
<gene>
    <name evidence="2" type="ORF">C5F50_08940</name>
</gene>
<feature type="compositionally biased region" description="Basic and acidic residues" evidence="1">
    <location>
        <begin position="160"/>
        <end position="170"/>
    </location>
</feature>
<dbReference type="Proteomes" id="UP000509478">
    <property type="component" value="Chromosome"/>
</dbReference>
<dbReference type="EMBL" id="CP026995">
    <property type="protein sequence ID" value="QLH07190.1"/>
    <property type="molecule type" value="Genomic_DNA"/>
</dbReference>
<evidence type="ECO:0000313" key="2">
    <source>
        <dbReference type="EMBL" id="QLH07190.1"/>
    </source>
</evidence>
<keyword evidence="3" id="KW-1185">Reference proteome</keyword>
<dbReference type="GO" id="GO:0008237">
    <property type="term" value="F:metallopeptidase activity"/>
    <property type="evidence" value="ECO:0007669"/>
    <property type="project" value="InterPro"/>
</dbReference>
<dbReference type="KEGG" id="nue:C5F50_08940"/>